<organism evidence="1 2">
    <name type="scientific">Bathymodiolus azoricus thioautotrophic gill symbiont</name>
    <dbReference type="NCBI Taxonomy" id="235205"/>
    <lineage>
        <taxon>Bacteria</taxon>
        <taxon>Pseudomonadati</taxon>
        <taxon>Pseudomonadota</taxon>
        <taxon>Gammaproteobacteria</taxon>
        <taxon>sulfur-oxidizing symbionts</taxon>
    </lineage>
</organism>
<dbReference type="EMBL" id="CDSC02000091">
    <property type="protein sequence ID" value="SEH67205.1"/>
    <property type="molecule type" value="Genomic_DNA"/>
</dbReference>
<sequence length="38" mass="4332">MPLLISPLFGKYIKKLPPVKLLGCQGYIFPQNLKQMTL</sequence>
<protein>
    <submittedName>
        <fullName evidence="1">Uncharacterized protein</fullName>
    </submittedName>
</protein>
<gene>
    <name evidence="1" type="ORF">BAZSYMA_ACONTIG03627_10</name>
</gene>
<dbReference type="Proteomes" id="UP000198988">
    <property type="component" value="Unassembled WGS sequence"/>
</dbReference>
<accession>A0A1H6K5Z5</accession>
<dbReference type="AlphaFoldDB" id="A0A1H6K5Z5"/>
<reference evidence="2" key="1">
    <citation type="submission" date="2016-06" db="EMBL/GenBank/DDBJ databases">
        <authorList>
            <person name="Petersen J."/>
            <person name="Sayavedra L."/>
        </authorList>
    </citation>
    <scope>NUCLEOTIDE SEQUENCE [LARGE SCALE GENOMIC DNA]</scope>
    <source>
        <strain evidence="2">BazSymA</strain>
    </source>
</reference>
<name>A0A1H6K5Z5_9GAMM</name>
<evidence type="ECO:0000313" key="2">
    <source>
        <dbReference type="Proteomes" id="UP000198988"/>
    </source>
</evidence>
<proteinExistence type="predicted"/>
<evidence type="ECO:0000313" key="1">
    <source>
        <dbReference type="EMBL" id="SEH67205.1"/>
    </source>
</evidence>